<accession>A0ACB6RE30</accession>
<evidence type="ECO:0000313" key="1">
    <source>
        <dbReference type="EMBL" id="KAF2476772.1"/>
    </source>
</evidence>
<sequence length="288" mass="32601">MNTSRPICGSRISQFVCKTCRNKFSTASILRQVAEAGSKEKGYPARLCIYKAGDTRTSWLAFWKGTAIFQFGATYIFIAPFLYKNEEWEPREGVRIMWAVGAIVLSALPIATLSYLTAPFVKSIYISLPPWTRTSLPTLRKFSAALPPSTRLEFTTLRTWPSERTTTAFLDELRPLSPHRLRFANIELVRGEKWRKAQRERSWWRKVAEVLAEPRSKFYVKEGRSYTVSTGVPGVWENVALAIRRQGLKEGGKGVKGMSSGVKPMAKSADGMRIEASKKIKRQTTRPI</sequence>
<organism evidence="1 2">
    <name type="scientific">Lindgomyces ingoldianus</name>
    <dbReference type="NCBI Taxonomy" id="673940"/>
    <lineage>
        <taxon>Eukaryota</taxon>
        <taxon>Fungi</taxon>
        <taxon>Dikarya</taxon>
        <taxon>Ascomycota</taxon>
        <taxon>Pezizomycotina</taxon>
        <taxon>Dothideomycetes</taxon>
        <taxon>Pleosporomycetidae</taxon>
        <taxon>Pleosporales</taxon>
        <taxon>Lindgomycetaceae</taxon>
        <taxon>Lindgomyces</taxon>
    </lineage>
</organism>
<comment type="caution">
    <text evidence="1">The sequence shown here is derived from an EMBL/GenBank/DDBJ whole genome shotgun (WGS) entry which is preliminary data.</text>
</comment>
<reference evidence="1" key="1">
    <citation type="journal article" date="2020" name="Stud. Mycol.">
        <title>101 Dothideomycetes genomes: a test case for predicting lifestyles and emergence of pathogens.</title>
        <authorList>
            <person name="Haridas S."/>
            <person name="Albert R."/>
            <person name="Binder M."/>
            <person name="Bloem J."/>
            <person name="Labutti K."/>
            <person name="Salamov A."/>
            <person name="Andreopoulos B."/>
            <person name="Baker S."/>
            <person name="Barry K."/>
            <person name="Bills G."/>
            <person name="Bluhm B."/>
            <person name="Cannon C."/>
            <person name="Castanera R."/>
            <person name="Culley D."/>
            <person name="Daum C."/>
            <person name="Ezra D."/>
            <person name="Gonzalez J."/>
            <person name="Henrissat B."/>
            <person name="Kuo A."/>
            <person name="Liang C."/>
            <person name="Lipzen A."/>
            <person name="Lutzoni F."/>
            <person name="Magnuson J."/>
            <person name="Mondo S."/>
            <person name="Nolan M."/>
            <person name="Ohm R."/>
            <person name="Pangilinan J."/>
            <person name="Park H.-J."/>
            <person name="Ramirez L."/>
            <person name="Alfaro M."/>
            <person name="Sun H."/>
            <person name="Tritt A."/>
            <person name="Yoshinaga Y."/>
            <person name="Zwiers L.-H."/>
            <person name="Turgeon B."/>
            <person name="Goodwin S."/>
            <person name="Spatafora J."/>
            <person name="Crous P."/>
            <person name="Grigoriev I."/>
        </authorList>
    </citation>
    <scope>NUCLEOTIDE SEQUENCE</scope>
    <source>
        <strain evidence="1">ATCC 200398</strain>
    </source>
</reference>
<gene>
    <name evidence="1" type="ORF">BDR25DRAFT_252970</name>
</gene>
<name>A0ACB6RE30_9PLEO</name>
<keyword evidence="2" id="KW-1185">Reference proteome</keyword>
<dbReference type="EMBL" id="MU003494">
    <property type="protein sequence ID" value="KAF2476772.1"/>
    <property type="molecule type" value="Genomic_DNA"/>
</dbReference>
<dbReference type="Proteomes" id="UP000799755">
    <property type="component" value="Unassembled WGS sequence"/>
</dbReference>
<evidence type="ECO:0000313" key="2">
    <source>
        <dbReference type="Proteomes" id="UP000799755"/>
    </source>
</evidence>
<feature type="non-terminal residue" evidence="1">
    <location>
        <position position="288"/>
    </location>
</feature>
<protein>
    <submittedName>
        <fullName evidence="1">Uncharacterized protein</fullName>
    </submittedName>
</protein>
<proteinExistence type="predicted"/>